<dbReference type="EMBL" id="FKLO01000076">
    <property type="protein sequence ID" value="SAM70975.1"/>
    <property type="molecule type" value="Genomic_DNA"/>
</dbReference>
<accession>A0A1C3H6P8</accession>
<dbReference type="Proteomes" id="UP000190837">
    <property type="component" value="Unassembled WGS sequence"/>
</dbReference>
<dbReference type="AlphaFoldDB" id="A0A1C3H6P8"/>
<gene>
    <name evidence="1" type="ORF">CHUV0807_2263</name>
</gene>
<sequence>MKIYLAHGRGGSQHSKETFHLARTVKRASRDTPREMMASLIVAEMREQMPEQVIAYQKRNPAPIWMRWPPNCTLPPL</sequence>
<evidence type="ECO:0000313" key="1">
    <source>
        <dbReference type="EMBL" id="SAM70975.1"/>
    </source>
</evidence>
<proteinExistence type="predicted"/>
<evidence type="ECO:0000313" key="2">
    <source>
        <dbReference type="Proteomes" id="UP000190837"/>
    </source>
</evidence>
<reference evidence="2" key="1">
    <citation type="submission" date="2016-04" db="EMBL/GenBank/DDBJ databases">
        <authorList>
            <person name="Tagini F."/>
        </authorList>
    </citation>
    <scope>NUCLEOTIDE SEQUENCE [LARGE SCALE GENOMIC DNA]</scope>
    <source>
        <strain evidence="2">CHUV0807</strain>
    </source>
</reference>
<dbReference type="RefSeq" id="WP_079541958.1">
    <property type="nucleotide sequence ID" value="NZ_CP171111.1"/>
</dbReference>
<protein>
    <submittedName>
        <fullName evidence="1">Uncharacterized protein</fullName>
    </submittedName>
</protein>
<organism evidence="1 2">
    <name type="scientific">Cardiobacterium hominis</name>
    <dbReference type="NCBI Taxonomy" id="2718"/>
    <lineage>
        <taxon>Bacteria</taxon>
        <taxon>Pseudomonadati</taxon>
        <taxon>Pseudomonadota</taxon>
        <taxon>Gammaproteobacteria</taxon>
        <taxon>Cardiobacteriales</taxon>
        <taxon>Cardiobacteriaceae</taxon>
        <taxon>Cardiobacterium</taxon>
    </lineage>
</organism>
<name>A0A1C3H6P8_9GAMM</name>